<feature type="compositionally biased region" description="Basic and acidic residues" evidence="1">
    <location>
        <begin position="437"/>
        <end position="447"/>
    </location>
</feature>
<dbReference type="Proteomes" id="UP001276659">
    <property type="component" value="Unassembled WGS sequence"/>
</dbReference>
<dbReference type="SUPFAM" id="SSF46934">
    <property type="entry name" value="UBA-like"/>
    <property type="match status" value="1"/>
</dbReference>
<dbReference type="Pfam" id="PF14555">
    <property type="entry name" value="UBA_4"/>
    <property type="match status" value="1"/>
</dbReference>
<feature type="region of interest" description="Disordered" evidence="1">
    <location>
        <begin position="209"/>
        <end position="256"/>
    </location>
</feature>
<accession>A0AAD9YXP5</accession>
<protein>
    <recommendedName>
        <fullName evidence="2">UBX domain-containing protein</fullName>
    </recommendedName>
</protein>
<dbReference type="InterPro" id="IPR006577">
    <property type="entry name" value="UAS"/>
</dbReference>
<dbReference type="SUPFAM" id="SSF52833">
    <property type="entry name" value="Thioredoxin-like"/>
    <property type="match status" value="1"/>
</dbReference>
<gene>
    <name evidence="3" type="ORF">OEA41_004345</name>
</gene>
<dbReference type="CDD" id="cd14273">
    <property type="entry name" value="UBA_TAP-C_like"/>
    <property type="match status" value="1"/>
</dbReference>
<dbReference type="Gene3D" id="1.10.8.10">
    <property type="entry name" value="DNA helicase RuvA subunit, C-terminal domain"/>
    <property type="match status" value="1"/>
</dbReference>
<evidence type="ECO:0000313" key="3">
    <source>
        <dbReference type="EMBL" id="KAK3167899.1"/>
    </source>
</evidence>
<dbReference type="InterPro" id="IPR009060">
    <property type="entry name" value="UBA-like_sf"/>
</dbReference>
<dbReference type="InterPro" id="IPR050730">
    <property type="entry name" value="UBX_domain-protein"/>
</dbReference>
<keyword evidence="4" id="KW-1185">Reference proteome</keyword>
<evidence type="ECO:0000259" key="2">
    <source>
        <dbReference type="PROSITE" id="PS50033"/>
    </source>
</evidence>
<feature type="compositionally biased region" description="Acidic residues" evidence="1">
    <location>
        <begin position="87"/>
        <end position="98"/>
    </location>
</feature>
<dbReference type="Pfam" id="PF00789">
    <property type="entry name" value="UBX"/>
    <property type="match status" value="1"/>
</dbReference>
<organism evidence="3 4">
    <name type="scientific">Lepraria neglecta</name>
    <dbReference type="NCBI Taxonomy" id="209136"/>
    <lineage>
        <taxon>Eukaryota</taxon>
        <taxon>Fungi</taxon>
        <taxon>Dikarya</taxon>
        <taxon>Ascomycota</taxon>
        <taxon>Pezizomycotina</taxon>
        <taxon>Lecanoromycetes</taxon>
        <taxon>OSLEUM clade</taxon>
        <taxon>Lecanoromycetidae</taxon>
        <taxon>Lecanorales</taxon>
        <taxon>Lecanorineae</taxon>
        <taxon>Stereocaulaceae</taxon>
        <taxon>Lepraria</taxon>
    </lineage>
</organism>
<dbReference type="PANTHER" id="PTHR23322:SF6">
    <property type="entry name" value="UBX DOMAIN-CONTAINING PROTEIN 7"/>
    <property type="match status" value="1"/>
</dbReference>
<dbReference type="SMART" id="SM00594">
    <property type="entry name" value="UAS"/>
    <property type="match status" value="1"/>
</dbReference>
<dbReference type="SMART" id="SM00166">
    <property type="entry name" value="UBX"/>
    <property type="match status" value="1"/>
</dbReference>
<feature type="compositionally biased region" description="Polar residues" evidence="1">
    <location>
        <begin position="99"/>
        <end position="108"/>
    </location>
</feature>
<sequence length="583" mass="64288">MDEDAIIQFSSITGASPALAAQYLRLAENHTEQAIELYFANDGAELEPTPAPPQSSHPPPVPPASTRPPGHQQGYEDEQGVVHLDSDQEDPNYSDSDEVNSTKPSSRQAAAPGRSGSALHTPSNATPPIGNRRSVEDDEAMARRLQEEFYGAGSGIGGGGRGGEGLDEHGYRAPIARTTETLVGPGAFDPTSAEEMRAAVVEQMAYRRQQQARHRDRHGIFNQATGPSIWNDGDGQPGSHRDQLAQATAGASEASSKSNLLAEMYRPPFELMSRLPWDEARQQGKTGEKWILVNIQDPSIFDCQVLNRDIWKNAGVMETVKENFLFMQYSKDDPKGNQYVQYYFQNKDSQNAYPHIAIVDPRTGEQVKVWSGPPAPKAMDFLMQLHEFLDRYSLKVTAKNPVAKRKPEAKKDTQVEKMTEEQMMEMALQASLAGDQGRQESDPDDLTRSVGNLDGGKGKEVERDEDLMDVSEQPDANGSSGPATSPFASISSTHAHTEPPPDAATATRVQFRHPNGRVVRRFALADPVRRIYEWLKASPLEGKEGSEFELIFMQKNLIEMLDDTIEQAGLKNGTVMVEFIDRE</sequence>
<dbReference type="CDD" id="cd01767">
    <property type="entry name" value="UBX"/>
    <property type="match status" value="1"/>
</dbReference>
<dbReference type="EMBL" id="JASNWA010000010">
    <property type="protein sequence ID" value="KAK3167899.1"/>
    <property type="molecule type" value="Genomic_DNA"/>
</dbReference>
<comment type="caution">
    <text evidence="3">The sequence shown here is derived from an EMBL/GenBank/DDBJ whole genome shotgun (WGS) entry which is preliminary data.</text>
</comment>
<feature type="compositionally biased region" description="Gly residues" evidence="1">
    <location>
        <begin position="152"/>
        <end position="163"/>
    </location>
</feature>
<dbReference type="InterPro" id="IPR036249">
    <property type="entry name" value="Thioredoxin-like_sf"/>
</dbReference>
<dbReference type="InterPro" id="IPR001012">
    <property type="entry name" value="UBX_dom"/>
</dbReference>
<dbReference type="PROSITE" id="PS50033">
    <property type="entry name" value="UBX"/>
    <property type="match status" value="1"/>
</dbReference>
<feature type="region of interest" description="Disordered" evidence="1">
    <location>
        <begin position="149"/>
        <end position="169"/>
    </location>
</feature>
<feature type="domain" description="UBX" evidence="2">
    <location>
        <begin position="502"/>
        <end position="578"/>
    </location>
</feature>
<dbReference type="Gene3D" id="3.10.20.90">
    <property type="entry name" value="Phosphatidylinositol 3-kinase Catalytic Subunit, Chain A, domain 1"/>
    <property type="match status" value="1"/>
</dbReference>
<dbReference type="GO" id="GO:0043161">
    <property type="term" value="P:proteasome-mediated ubiquitin-dependent protein catabolic process"/>
    <property type="evidence" value="ECO:0007669"/>
    <property type="project" value="TreeGrafter"/>
</dbReference>
<dbReference type="GO" id="GO:0005634">
    <property type="term" value="C:nucleus"/>
    <property type="evidence" value="ECO:0007669"/>
    <property type="project" value="TreeGrafter"/>
</dbReference>
<dbReference type="CDD" id="cd02958">
    <property type="entry name" value="UAS"/>
    <property type="match status" value="1"/>
</dbReference>
<evidence type="ECO:0000313" key="4">
    <source>
        <dbReference type="Proteomes" id="UP001276659"/>
    </source>
</evidence>
<feature type="region of interest" description="Disordered" evidence="1">
    <location>
        <begin position="41"/>
        <end position="137"/>
    </location>
</feature>
<dbReference type="SUPFAM" id="SSF54236">
    <property type="entry name" value="Ubiquitin-like"/>
    <property type="match status" value="1"/>
</dbReference>
<feature type="compositionally biased region" description="Polar residues" evidence="1">
    <location>
        <begin position="474"/>
        <end position="494"/>
    </location>
</feature>
<evidence type="ECO:0000256" key="1">
    <source>
        <dbReference type="SAM" id="MobiDB-lite"/>
    </source>
</evidence>
<dbReference type="InterPro" id="IPR029071">
    <property type="entry name" value="Ubiquitin-like_domsf"/>
</dbReference>
<name>A0AAD9YXP5_9LECA</name>
<feature type="compositionally biased region" description="Pro residues" evidence="1">
    <location>
        <begin position="49"/>
        <end position="66"/>
    </location>
</feature>
<dbReference type="Gene3D" id="3.40.30.10">
    <property type="entry name" value="Glutaredoxin"/>
    <property type="match status" value="1"/>
</dbReference>
<dbReference type="PANTHER" id="PTHR23322">
    <property type="entry name" value="FAS-ASSOCIATED PROTEIN"/>
    <property type="match status" value="1"/>
</dbReference>
<dbReference type="GO" id="GO:0043130">
    <property type="term" value="F:ubiquitin binding"/>
    <property type="evidence" value="ECO:0007669"/>
    <property type="project" value="TreeGrafter"/>
</dbReference>
<proteinExistence type="predicted"/>
<dbReference type="Pfam" id="PF13899">
    <property type="entry name" value="Thioredoxin_7"/>
    <property type="match status" value="1"/>
</dbReference>
<reference evidence="3" key="1">
    <citation type="submission" date="2022-11" db="EMBL/GenBank/DDBJ databases">
        <title>Chromosomal genome sequence assembly and mating type (MAT) locus characterization of the leprose asexual lichenized fungus Lepraria neglecta (Nyl.) Erichsen.</title>
        <authorList>
            <person name="Allen J.L."/>
            <person name="Pfeffer B."/>
        </authorList>
    </citation>
    <scope>NUCLEOTIDE SEQUENCE</scope>
    <source>
        <strain evidence="3">Allen 5258</strain>
    </source>
</reference>
<feature type="region of interest" description="Disordered" evidence="1">
    <location>
        <begin position="431"/>
        <end position="504"/>
    </location>
</feature>
<dbReference type="AlphaFoldDB" id="A0AAD9YXP5"/>